<dbReference type="EMBL" id="GBRH01209078">
    <property type="protein sequence ID" value="JAD88817.1"/>
    <property type="molecule type" value="Transcribed_RNA"/>
</dbReference>
<protein>
    <submittedName>
        <fullName evidence="1">Uncharacterized protein</fullName>
    </submittedName>
</protein>
<evidence type="ECO:0000313" key="1">
    <source>
        <dbReference type="EMBL" id="JAD88817.1"/>
    </source>
</evidence>
<proteinExistence type="predicted"/>
<reference evidence="1" key="2">
    <citation type="journal article" date="2015" name="Data Brief">
        <title>Shoot transcriptome of the giant reed, Arundo donax.</title>
        <authorList>
            <person name="Barrero R.A."/>
            <person name="Guerrero F.D."/>
            <person name="Moolhuijzen P."/>
            <person name="Goolsby J.A."/>
            <person name="Tidwell J."/>
            <person name="Bellgard S.E."/>
            <person name="Bellgard M.I."/>
        </authorList>
    </citation>
    <scope>NUCLEOTIDE SEQUENCE</scope>
    <source>
        <tissue evidence="1">Shoot tissue taken approximately 20 cm above the soil surface</tissue>
    </source>
</reference>
<organism evidence="1">
    <name type="scientific">Arundo donax</name>
    <name type="common">Giant reed</name>
    <name type="synonym">Donax arundinaceus</name>
    <dbReference type="NCBI Taxonomy" id="35708"/>
    <lineage>
        <taxon>Eukaryota</taxon>
        <taxon>Viridiplantae</taxon>
        <taxon>Streptophyta</taxon>
        <taxon>Embryophyta</taxon>
        <taxon>Tracheophyta</taxon>
        <taxon>Spermatophyta</taxon>
        <taxon>Magnoliopsida</taxon>
        <taxon>Liliopsida</taxon>
        <taxon>Poales</taxon>
        <taxon>Poaceae</taxon>
        <taxon>PACMAD clade</taxon>
        <taxon>Arundinoideae</taxon>
        <taxon>Arundineae</taxon>
        <taxon>Arundo</taxon>
    </lineage>
</organism>
<reference evidence="1" key="1">
    <citation type="submission" date="2014-09" db="EMBL/GenBank/DDBJ databases">
        <authorList>
            <person name="Magalhaes I.L.F."/>
            <person name="Oliveira U."/>
            <person name="Santos F.R."/>
            <person name="Vidigal T.H.D.A."/>
            <person name="Brescovit A.D."/>
            <person name="Santos A.J."/>
        </authorList>
    </citation>
    <scope>NUCLEOTIDE SEQUENCE</scope>
    <source>
        <tissue evidence="1">Shoot tissue taken approximately 20 cm above the soil surface</tissue>
    </source>
</reference>
<sequence length="50" mass="5854">MSLPSYKKIKLLTQEACPWCNCFHIAGLKWMPYLFSGSLTSFFHVLTERE</sequence>
<accession>A0A0A9DYI0</accession>
<name>A0A0A9DYI0_ARUDO</name>
<dbReference type="AlphaFoldDB" id="A0A0A9DYI0"/>